<evidence type="ECO:0000256" key="2">
    <source>
        <dbReference type="ARBA" id="ARBA00022475"/>
    </source>
</evidence>
<dbReference type="PANTHER" id="PTHR21137:SF35">
    <property type="entry name" value="ODORANT RECEPTOR 19A-RELATED"/>
    <property type="match status" value="1"/>
</dbReference>
<feature type="transmembrane region" description="Helical" evidence="10">
    <location>
        <begin position="72"/>
        <end position="95"/>
    </location>
</feature>
<dbReference type="GO" id="GO:0007165">
    <property type="term" value="P:signal transduction"/>
    <property type="evidence" value="ECO:0007669"/>
    <property type="project" value="UniProtKB-KW"/>
</dbReference>
<keyword evidence="6 10" id="KW-1133">Transmembrane helix</keyword>
<evidence type="ECO:0000256" key="1">
    <source>
        <dbReference type="ARBA" id="ARBA00004651"/>
    </source>
</evidence>
<evidence type="ECO:0000256" key="10">
    <source>
        <dbReference type="RuleBase" id="RU351113"/>
    </source>
</evidence>
<feature type="transmembrane region" description="Helical" evidence="10">
    <location>
        <begin position="259"/>
        <end position="282"/>
    </location>
</feature>
<dbReference type="EMBL" id="JALNTZ010000005">
    <property type="protein sequence ID" value="KAJ3652240.1"/>
    <property type="molecule type" value="Genomic_DNA"/>
</dbReference>
<feature type="transmembrane region" description="Helical" evidence="10">
    <location>
        <begin position="359"/>
        <end position="381"/>
    </location>
</feature>
<evidence type="ECO:0000256" key="6">
    <source>
        <dbReference type="ARBA" id="ARBA00022989"/>
    </source>
</evidence>
<comment type="subcellular location">
    <subcellularLocation>
        <location evidence="1 10">Cell membrane</location>
        <topology evidence="1 10">Multi-pass membrane protein</topology>
    </subcellularLocation>
</comment>
<evidence type="ECO:0000256" key="3">
    <source>
        <dbReference type="ARBA" id="ARBA00022606"/>
    </source>
</evidence>
<dbReference type="AlphaFoldDB" id="A0AA38IAU8"/>
<protein>
    <recommendedName>
        <fullName evidence="10">Odorant receptor</fullName>
    </recommendedName>
</protein>
<feature type="transmembrane region" description="Helical" evidence="10">
    <location>
        <begin position="34"/>
        <end position="52"/>
    </location>
</feature>
<keyword evidence="2" id="KW-1003">Cell membrane</keyword>
<dbReference type="PANTHER" id="PTHR21137">
    <property type="entry name" value="ODORANT RECEPTOR"/>
    <property type="match status" value="1"/>
</dbReference>
<dbReference type="GO" id="GO:0004984">
    <property type="term" value="F:olfactory receptor activity"/>
    <property type="evidence" value="ECO:0007669"/>
    <property type="project" value="InterPro"/>
</dbReference>
<keyword evidence="3 10" id="KW-0716">Sensory transduction</keyword>
<evidence type="ECO:0000256" key="4">
    <source>
        <dbReference type="ARBA" id="ARBA00022692"/>
    </source>
</evidence>
<feature type="transmembrane region" description="Helical" evidence="10">
    <location>
        <begin position="168"/>
        <end position="194"/>
    </location>
</feature>
<dbReference type="GO" id="GO:0005886">
    <property type="term" value="C:plasma membrane"/>
    <property type="evidence" value="ECO:0007669"/>
    <property type="project" value="UniProtKB-SubCell"/>
</dbReference>
<keyword evidence="7 10" id="KW-0472">Membrane</keyword>
<reference evidence="11" key="1">
    <citation type="journal article" date="2023" name="G3 (Bethesda)">
        <title>Whole genome assemblies of Zophobas morio and Tenebrio molitor.</title>
        <authorList>
            <person name="Kaur S."/>
            <person name="Stinson S.A."/>
            <person name="diCenzo G.C."/>
        </authorList>
    </citation>
    <scope>NUCLEOTIDE SEQUENCE</scope>
    <source>
        <strain evidence="11">QUZm001</strain>
    </source>
</reference>
<organism evidence="11 12">
    <name type="scientific">Zophobas morio</name>
    <dbReference type="NCBI Taxonomy" id="2755281"/>
    <lineage>
        <taxon>Eukaryota</taxon>
        <taxon>Metazoa</taxon>
        <taxon>Ecdysozoa</taxon>
        <taxon>Arthropoda</taxon>
        <taxon>Hexapoda</taxon>
        <taxon>Insecta</taxon>
        <taxon>Pterygota</taxon>
        <taxon>Neoptera</taxon>
        <taxon>Endopterygota</taxon>
        <taxon>Coleoptera</taxon>
        <taxon>Polyphaga</taxon>
        <taxon>Cucujiformia</taxon>
        <taxon>Tenebrionidae</taxon>
        <taxon>Zophobas</taxon>
    </lineage>
</organism>
<comment type="caution">
    <text evidence="11">The sequence shown here is derived from an EMBL/GenBank/DDBJ whole genome shotgun (WGS) entry which is preliminary data.</text>
</comment>
<sequence>MTLALAVANNVHSLAAQSRNTNILIFTVDDHLKLCHFFSVGIFQLKIVRLLLGLSKRFELDYFVQYGPMYFISVYTFVCIITQSYVTSIITRYLHHTKIWTIENAPKEIIEQVKKIGLYVTLYMATAVCMALLVAASFTVPTERDNEFLYPYKLCEKYFPWFKTMFMFLFKFGLFVMAYASASIPAFGIVYFYAELVLQKYMLIYSIEKINANYQKRVYISLDNKQYHVAVSQKLKIVIKNHIILNKYGRQALEECQMFVFLFQISGIVTMAGVVVFYFTFSGSLTDQYLRIIALMLLSFLTVIGLAVSGQTIEDISEELTDALVKVEWYHWNEINKMKYLILLTNASKVLAMKFSENILLNLGLGLQIAKAFFTAVSIMYRLRLSRDV</sequence>
<keyword evidence="5 10" id="KW-0552">Olfaction</keyword>
<evidence type="ECO:0000256" key="7">
    <source>
        <dbReference type="ARBA" id="ARBA00023136"/>
    </source>
</evidence>
<feature type="transmembrane region" description="Helical" evidence="10">
    <location>
        <begin position="288"/>
        <end position="308"/>
    </location>
</feature>
<gene>
    <name evidence="11" type="ORF">Zmor_018221</name>
</gene>
<keyword evidence="12" id="KW-1185">Reference proteome</keyword>
<name>A0AA38IAU8_9CUCU</name>
<keyword evidence="9 10" id="KW-0807">Transducer</keyword>
<keyword evidence="4 10" id="KW-0812">Transmembrane</keyword>
<evidence type="ECO:0000256" key="5">
    <source>
        <dbReference type="ARBA" id="ARBA00022725"/>
    </source>
</evidence>
<dbReference type="InterPro" id="IPR004117">
    <property type="entry name" value="7tm6_olfct_rcpt"/>
</dbReference>
<evidence type="ECO:0000256" key="8">
    <source>
        <dbReference type="ARBA" id="ARBA00023170"/>
    </source>
</evidence>
<evidence type="ECO:0000256" key="9">
    <source>
        <dbReference type="ARBA" id="ARBA00023224"/>
    </source>
</evidence>
<evidence type="ECO:0000313" key="12">
    <source>
        <dbReference type="Proteomes" id="UP001168821"/>
    </source>
</evidence>
<comment type="similarity">
    <text evidence="10">Belongs to the insect chemoreceptor superfamily. Heteromeric odorant receptor channel (TC 1.A.69) family.</text>
</comment>
<dbReference type="Pfam" id="PF02949">
    <property type="entry name" value="7tm_6"/>
    <property type="match status" value="1"/>
</dbReference>
<evidence type="ECO:0000313" key="11">
    <source>
        <dbReference type="EMBL" id="KAJ3652240.1"/>
    </source>
</evidence>
<dbReference type="Proteomes" id="UP001168821">
    <property type="component" value="Unassembled WGS sequence"/>
</dbReference>
<feature type="transmembrane region" description="Helical" evidence="10">
    <location>
        <begin position="116"/>
        <end position="140"/>
    </location>
</feature>
<proteinExistence type="inferred from homology"/>
<dbReference type="GO" id="GO:0005549">
    <property type="term" value="F:odorant binding"/>
    <property type="evidence" value="ECO:0007669"/>
    <property type="project" value="InterPro"/>
</dbReference>
<accession>A0AA38IAU8</accession>
<keyword evidence="8 10" id="KW-0675">Receptor</keyword>